<protein>
    <submittedName>
        <fullName evidence="1">Uncharacterized protein</fullName>
    </submittedName>
</protein>
<evidence type="ECO:0000313" key="1">
    <source>
        <dbReference type="EMBL" id="VBA55245.1"/>
    </source>
</evidence>
<dbReference type="EMBL" id="UPHU01000001">
    <property type="protein sequence ID" value="VBA55245.1"/>
    <property type="molecule type" value="Genomic_DNA"/>
</dbReference>
<dbReference type="AlphaFoldDB" id="A0A498QY52"/>
<sequence>MRTVRRYRTITIQAGQHTIAAADSIPDDLAQALAEIHASGAH</sequence>
<reference evidence="1 2" key="1">
    <citation type="submission" date="2018-09" db="EMBL/GenBank/DDBJ databases">
        <authorList>
            <person name="Tagini F."/>
        </authorList>
    </citation>
    <scope>NUCLEOTIDE SEQUENCE [LARGE SCALE GENOMIC DNA]</scope>
    <source>
        <strain evidence="1 2">MK142</strain>
    </source>
</reference>
<organism evidence="1 2">
    <name type="scientific">Mycobacterium pseudokansasii</name>
    <dbReference type="NCBI Taxonomy" id="2341080"/>
    <lineage>
        <taxon>Bacteria</taxon>
        <taxon>Bacillati</taxon>
        <taxon>Actinomycetota</taxon>
        <taxon>Actinomycetes</taxon>
        <taxon>Mycobacteriales</taxon>
        <taxon>Mycobacteriaceae</taxon>
        <taxon>Mycobacterium</taxon>
    </lineage>
</organism>
<dbReference type="Proteomes" id="UP000268285">
    <property type="component" value="Unassembled WGS sequence"/>
</dbReference>
<evidence type="ECO:0000313" key="2">
    <source>
        <dbReference type="Proteomes" id="UP000268285"/>
    </source>
</evidence>
<name>A0A498QY52_9MYCO</name>
<keyword evidence="2" id="KW-1185">Reference proteome</keyword>
<accession>A0A498QY52</accession>
<dbReference type="RefSeq" id="WP_276861913.1">
    <property type="nucleotide sequence ID" value="NZ_JAIENV010000119.1"/>
</dbReference>
<proteinExistence type="predicted"/>
<gene>
    <name evidence="1" type="ORF">LAUMK142_05024</name>
</gene>